<dbReference type="EMBL" id="MK962639">
    <property type="protein sequence ID" value="QDH84646.1"/>
    <property type="molecule type" value="Genomic_DNA"/>
</dbReference>
<organism evidence="1 2">
    <name type="scientific">Achromobacter phage vB_AxyP_19-32_Axy22</name>
    <dbReference type="NCBI Taxonomy" id="2591046"/>
    <lineage>
        <taxon>Viruses</taxon>
        <taxon>Duplodnaviria</taxon>
        <taxon>Heunggongvirae</taxon>
        <taxon>Uroviricota</taxon>
        <taxon>Caudoviricetes</taxon>
        <taxon>Schitoviridae</taxon>
        <taxon>Rothmandenesvirinae</taxon>
        <taxon>Pourcelvirus</taxon>
        <taxon>Pourcelvirus Axy11</taxon>
    </lineage>
</organism>
<reference evidence="1 2" key="1">
    <citation type="submission" date="2019-05" db="EMBL/GenBank/DDBJ databases">
        <title>Complete genome sequence of sixteen phages from Abidjan, cote d'Ivoire, isolated on a single strain of Achromobacter xylosoxidans.</title>
        <authorList>
            <person name="Essoh C."/>
            <person name="Vernadet J.-P."/>
            <person name="Vergnaud G."/>
            <person name="Pourcel C."/>
        </authorList>
    </citation>
    <scope>NUCLEOTIDE SEQUENCE [LARGE SCALE GENOMIC DNA]</scope>
</reference>
<protein>
    <submittedName>
        <fullName evidence="1">Uncharacterized protein</fullName>
    </submittedName>
</protein>
<sequence length="99" mass="11004">MIRMSKLKQYIVNNSRPFNRNYVMLKHLTALSLLALLASTLTGCSVANPERAYINVKPKADPLSAEVLQAMQPNSTEVLKKADSWLENSAQLLDSVTNN</sequence>
<accession>A0A514CVZ1</accession>
<evidence type="ECO:0000313" key="1">
    <source>
        <dbReference type="EMBL" id="QDH84646.1"/>
    </source>
</evidence>
<gene>
    <name evidence="1" type="ORF">Axy22_063</name>
</gene>
<evidence type="ECO:0000313" key="2">
    <source>
        <dbReference type="Proteomes" id="UP000315557"/>
    </source>
</evidence>
<proteinExistence type="predicted"/>
<name>A0A514CVZ1_9CAUD</name>
<dbReference type="Proteomes" id="UP000315557">
    <property type="component" value="Segment"/>
</dbReference>